<organism evidence="1 2">
    <name type="scientific">Pedococcus aerophilus</name>
    <dbReference type="NCBI Taxonomy" id="436356"/>
    <lineage>
        <taxon>Bacteria</taxon>
        <taxon>Bacillati</taxon>
        <taxon>Actinomycetota</taxon>
        <taxon>Actinomycetes</taxon>
        <taxon>Micrococcales</taxon>
        <taxon>Intrasporangiaceae</taxon>
        <taxon>Pedococcus</taxon>
    </lineage>
</organism>
<proteinExistence type="predicted"/>
<dbReference type="Proteomes" id="UP001501326">
    <property type="component" value="Unassembled WGS sequence"/>
</dbReference>
<sequence>MGDDDPVFLPRGLVRILPFPNAIRVTVPLQGCSLPDACATMNRRVTPATVRLIGHTPARLIVRLRRLCPTHLLPLSFVPEVTSP</sequence>
<protein>
    <submittedName>
        <fullName evidence="1">Uncharacterized protein</fullName>
    </submittedName>
</protein>
<evidence type="ECO:0000313" key="1">
    <source>
        <dbReference type="EMBL" id="GAA2733369.1"/>
    </source>
</evidence>
<gene>
    <name evidence="1" type="ORF">GCM10009867_11210</name>
</gene>
<keyword evidence="2" id="KW-1185">Reference proteome</keyword>
<evidence type="ECO:0000313" key="2">
    <source>
        <dbReference type="Proteomes" id="UP001501326"/>
    </source>
</evidence>
<reference evidence="1 2" key="1">
    <citation type="journal article" date="2019" name="Int. J. Syst. Evol. Microbiol.">
        <title>The Global Catalogue of Microorganisms (GCM) 10K type strain sequencing project: providing services to taxonomists for standard genome sequencing and annotation.</title>
        <authorList>
            <consortium name="The Broad Institute Genomics Platform"/>
            <consortium name="The Broad Institute Genome Sequencing Center for Infectious Disease"/>
            <person name="Wu L."/>
            <person name="Ma J."/>
        </authorList>
    </citation>
    <scope>NUCLEOTIDE SEQUENCE [LARGE SCALE GENOMIC DNA]</scope>
    <source>
        <strain evidence="1 2">JCM 16378</strain>
    </source>
</reference>
<dbReference type="EMBL" id="BAAARN010000001">
    <property type="protein sequence ID" value="GAA2733369.1"/>
    <property type="molecule type" value="Genomic_DNA"/>
</dbReference>
<name>A0ABN3UI93_9MICO</name>
<comment type="caution">
    <text evidence="1">The sequence shown here is derived from an EMBL/GenBank/DDBJ whole genome shotgun (WGS) entry which is preliminary data.</text>
</comment>
<accession>A0ABN3UI93</accession>